<reference evidence="1 2" key="1">
    <citation type="journal article" date="2022" name="Allergy">
        <title>Genome assembly and annotation of Periplaneta americana reveal a comprehensive cockroach allergen profile.</title>
        <authorList>
            <person name="Wang L."/>
            <person name="Xiong Q."/>
            <person name="Saelim N."/>
            <person name="Wang L."/>
            <person name="Nong W."/>
            <person name="Wan A.T."/>
            <person name="Shi M."/>
            <person name="Liu X."/>
            <person name="Cao Q."/>
            <person name="Hui J.H.L."/>
            <person name="Sookrung N."/>
            <person name="Leung T.F."/>
            <person name="Tungtrongchitr A."/>
            <person name="Tsui S.K.W."/>
        </authorList>
    </citation>
    <scope>NUCLEOTIDE SEQUENCE [LARGE SCALE GENOMIC DNA]</scope>
    <source>
        <strain evidence="1">PWHHKU_190912</strain>
    </source>
</reference>
<accession>A0ABQ8SRW7</accession>
<evidence type="ECO:0000313" key="1">
    <source>
        <dbReference type="EMBL" id="KAJ4436549.1"/>
    </source>
</evidence>
<gene>
    <name evidence="1" type="ORF">ANN_16580</name>
</gene>
<keyword evidence="2" id="KW-1185">Reference proteome</keyword>
<sequence>MQERLKVHADKLLVYADDVNMLGENPQTIRENTEILLEAIVTDFIKTEPDIDAFTLPNDNRNEEEQKPLFVEDNFLKVDVDQIQIKTEPPDLSYDLKSNIKYEEDEDPISFPVSNLGIEKELWYEQSVEEKPIPAFLEEGDDLNDRVPVTLSVGSTSTIRHHKTLRTYARRAKIDSANAEGRHSAIDLKGSNELVAGLTTMPPTIPSSMVTPTSITVSRTYPEKAKIDSAITEGRSSVIDLRSSDEQVAELTVMPQTILSPTSKTIASRTYAGRSKIDSGTAEDRPSVIDLQGSNEQVAELTAMPQTIPSSTDLPTSKIIVSRTYARRTKRAYKQALFYFVVHHCGVTISASDHETSRPGFKTWLGQVT</sequence>
<proteinExistence type="predicted"/>
<dbReference type="Proteomes" id="UP001148838">
    <property type="component" value="Unassembled WGS sequence"/>
</dbReference>
<protein>
    <recommendedName>
        <fullName evidence="3">Reverse transcriptase domain-containing protein</fullName>
    </recommendedName>
</protein>
<evidence type="ECO:0008006" key="3">
    <source>
        <dbReference type="Google" id="ProtNLM"/>
    </source>
</evidence>
<name>A0ABQ8SRW7_PERAM</name>
<organism evidence="1 2">
    <name type="scientific">Periplaneta americana</name>
    <name type="common">American cockroach</name>
    <name type="synonym">Blatta americana</name>
    <dbReference type="NCBI Taxonomy" id="6978"/>
    <lineage>
        <taxon>Eukaryota</taxon>
        <taxon>Metazoa</taxon>
        <taxon>Ecdysozoa</taxon>
        <taxon>Arthropoda</taxon>
        <taxon>Hexapoda</taxon>
        <taxon>Insecta</taxon>
        <taxon>Pterygota</taxon>
        <taxon>Neoptera</taxon>
        <taxon>Polyneoptera</taxon>
        <taxon>Dictyoptera</taxon>
        <taxon>Blattodea</taxon>
        <taxon>Blattoidea</taxon>
        <taxon>Blattidae</taxon>
        <taxon>Blattinae</taxon>
        <taxon>Periplaneta</taxon>
    </lineage>
</organism>
<dbReference type="EMBL" id="JAJSOF020000021">
    <property type="protein sequence ID" value="KAJ4436549.1"/>
    <property type="molecule type" value="Genomic_DNA"/>
</dbReference>
<evidence type="ECO:0000313" key="2">
    <source>
        <dbReference type="Proteomes" id="UP001148838"/>
    </source>
</evidence>
<comment type="caution">
    <text evidence="1">The sequence shown here is derived from an EMBL/GenBank/DDBJ whole genome shotgun (WGS) entry which is preliminary data.</text>
</comment>